<evidence type="ECO:0000313" key="2">
    <source>
        <dbReference type="Proteomes" id="UP001140091"/>
    </source>
</evidence>
<protein>
    <submittedName>
        <fullName evidence="1">Uncharacterized protein</fullName>
    </submittedName>
</protein>
<dbReference type="EMBL" id="JANBPK010000813">
    <property type="protein sequence ID" value="KAJ2931003.1"/>
    <property type="molecule type" value="Genomic_DNA"/>
</dbReference>
<evidence type="ECO:0000313" key="1">
    <source>
        <dbReference type="EMBL" id="KAJ2931003.1"/>
    </source>
</evidence>
<feature type="non-terminal residue" evidence="1">
    <location>
        <position position="63"/>
    </location>
</feature>
<dbReference type="Proteomes" id="UP001140091">
    <property type="component" value="Unassembled WGS sequence"/>
</dbReference>
<reference evidence="1" key="1">
    <citation type="submission" date="2022-06" db="EMBL/GenBank/DDBJ databases">
        <title>Genome Sequence of Candolleomyces eurysporus.</title>
        <authorList>
            <person name="Buettner E."/>
        </authorList>
    </citation>
    <scope>NUCLEOTIDE SEQUENCE</scope>
    <source>
        <strain evidence="1">VTCC 930004</strain>
    </source>
</reference>
<proteinExistence type="predicted"/>
<dbReference type="AlphaFoldDB" id="A0A9W8JD53"/>
<name>A0A9W8JD53_9AGAR</name>
<sequence length="63" mass="7500">MSRVSSACKRYGVGAWVRTKEADDEEEEREWEWDEGDWKGEEGCEDEARRISETISWCNKIVW</sequence>
<gene>
    <name evidence="1" type="ORF">H1R20_g6085</name>
</gene>
<accession>A0A9W8JD53</accession>
<organism evidence="1 2">
    <name type="scientific">Candolleomyces eurysporus</name>
    <dbReference type="NCBI Taxonomy" id="2828524"/>
    <lineage>
        <taxon>Eukaryota</taxon>
        <taxon>Fungi</taxon>
        <taxon>Dikarya</taxon>
        <taxon>Basidiomycota</taxon>
        <taxon>Agaricomycotina</taxon>
        <taxon>Agaricomycetes</taxon>
        <taxon>Agaricomycetidae</taxon>
        <taxon>Agaricales</taxon>
        <taxon>Agaricineae</taxon>
        <taxon>Psathyrellaceae</taxon>
        <taxon>Candolleomyces</taxon>
    </lineage>
</organism>
<comment type="caution">
    <text evidence="1">The sequence shown here is derived from an EMBL/GenBank/DDBJ whole genome shotgun (WGS) entry which is preliminary data.</text>
</comment>
<keyword evidence="2" id="KW-1185">Reference proteome</keyword>